<name>A0AAW4N8M2_9BACT</name>
<dbReference type="SFLD" id="SFLDG01384">
    <property type="entry name" value="thioether_bond_formation_requi"/>
    <property type="match status" value="1"/>
</dbReference>
<dbReference type="Proteomes" id="UP001196765">
    <property type="component" value="Unassembled WGS sequence"/>
</dbReference>
<dbReference type="PANTHER" id="PTHR43273">
    <property type="entry name" value="ANAEROBIC SULFATASE-MATURATING ENZYME HOMOLOG ASLB-RELATED"/>
    <property type="match status" value="1"/>
</dbReference>
<sequence>MHRFTTSSGKQLWYNVTDNRISLYSKDKEQETCPVVCFNQPTTVDGSRITMFTIEMTQQCNLRCSYCCYSGSYRDRRAHNETEISYELLGDVVEFIKSHADKNAPEITVCFYGGEALLARKKIEWIAGQLYSIYGQRIRFSLSTNGLALTESVIDWLASFEHFLVNVTIDGNKMMHDKCRKTITGKGSYDTIIKNLELFKRKYPSIFDQRVRFLSTVYSWNDVKQLAKVWDDEPVLKGHYPVHISHILPDFLDSARSYDSWEVKDSFYREAFIAYVNGDKGIMGGSFQKLVNIIDRRSLHKLPNEQNIKTCFQELYSCFINVDGDLYACEKFCGTAKIGNVKCGFDEQLALPLLKAFTDRKNKLCPFCWAQRFCRMCMTSLNYTDEEIKKMCNMERDTIDLALKYYCDLKDWEQTNHKKIQR</sequence>
<protein>
    <submittedName>
        <fullName evidence="2">Radical SAM protein</fullName>
    </submittedName>
</protein>
<proteinExistence type="predicted"/>
<dbReference type="Pfam" id="PF04055">
    <property type="entry name" value="Radical_SAM"/>
    <property type="match status" value="1"/>
</dbReference>
<comment type="caution">
    <text evidence="2">The sequence shown here is derived from an EMBL/GenBank/DDBJ whole genome shotgun (WGS) entry which is preliminary data.</text>
</comment>
<dbReference type="GO" id="GO:0016491">
    <property type="term" value="F:oxidoreductase activity"/>
    <property type="evidence" value="ECO:0007669"/>
    <property type="project" value="InterPro"/>
</dbReference>
<evidence type="ECO:0000313" key="3">
    <source>
        <dbReference type="Proteomes" id="UP001196765"/>
    </source>
</evidence>
<dbReference type="CDD" id="cd01335">
    <property type="entry name" value="Radical_SAM"/>
    <property type="match status" value="1"/>
</dbReference>
<dbReference type="InterPro" id="IPR007197">
    <property type="entry name" value="rSAM"/>
</dbReference>
<dbReference type="EMBL" id="JAHOEI010000060">
    <property type="protein sequence ID" value="MBV3388585.1"/>
    <property type="molecule type" value="Genomic_DNA"/>
</dbReference>
<dbReference type="AlphaFoldDB" id="A0AAW4N8M2"/>
<dbReference type="PANTHER" id="PTHR43273:SF8">
    <property type="entry name" value="RADICAL SAM DOMAIN PROTEIN"/>
    <property type="match status" value="1"/>
</dbReference>
<dbReference type="SFLD" id="SFLDG01067">
    <property type="entry name" value="SPASM/twitch_domain_containing"/>
    <property type="match status" value="1"/>
</dbReference>
<gene>
    <name evidence="2" type="ORF">KSW82_12650</name>
</gene>
<dbReference type="SFLD" id="SFLDG01386">
    <property type="entry name" value="main_SPASM_domain-containing"/>
    <property type="match status" value="1"/>
</dbReference>
<dbReference type="SFLD" id="SFLDS00029">
    <property type="entry name" value="Radical_SAM"/>
    <property type="match status" value="1"/>
</dbReference>
<dbReference type="GO" id="GO:0051536">
    <property type="term" value="F:iron-sulfur cluster binding"/>
    <property type="evidence" value="ECO:0007669"/>
    <property type="project" value="InterPro"/>
</dbReference>
<reference evidence="2" key="1">
    <citation type="submission" date="2021-06" db="EMBL/GenBank/DDBJ databases">
        <title>Collection of gut derived symbiotic bacterial strains cultured from healthy donors.</title>
        <authorList>
            <person name="Lin H."/>
            <person name="Littmann E."/>
            <person name="Pamer E.G."/>
        </authorList>
    </citation>
    <scope>NUCLEOTIDE SEQUENCE</scope>
    <source>
        <strain evidence="2">MSK.21.74</strain>
    </source>
</reference>
<accession>A0AAW4N8M2</accession>
<evidence type="ECO:0000313" key="2">
    <source>
        <dbReference type="EMBL" id="MBV3388585.1"/>
    </source>
</evidence>
<feature type="domain" description="Radical SAM core" evidence="1">
    <location>
        <begin position="54"/>
        <end position="204"/>
    </location>
</feature>
<dbReference type="InterPro" id="IPR023867">
    <property type="entry name" value="Sulphatase_maturase_rSAM"/>
</dbReference>
<organism evidence="2 3">
    <name type="scientific">Segatella copri</name>
    <dbReference type="NCBI Taxonomy" id="165179"/>
    <lineage>
        <taxon>Bacteria</taxon>
        <taxon>Pseudomonadati</taxon>
        <taxon>Bacteroidota</taxon>
        <taxon>Bacteroidia</taxon>
        <taxon>Bacteroidales</taxon>
        <taxon>Prevotellaceae</taxon>
        <taxon>Segatella</taxon>
    </lineage>
</organism>
<dbReference type="RefSeq" id="WP_217744893.1">
    <property type="nucleotide sequence ID" value="NZ_JAHOEI010000060.1"/>
</dbReference>
<evidence type="ECO:0000259" key="1">
    <source>
        <dbReference type="Pfam" id="PF04055"/>
    </source>
</evidence>